<dbReference type="AlphaFoldDB" id="A0AAE1V9F5"/>
<accession>A0AAE1V9F5</accession>
<evidence type="ECO:0000313" key="3">
    <source>
        <dbReference type="EMBL" id="KAK4361538.1"/>
    </source>
</evidence>
<sequence length="259" mass="25328">MVCKDPNLAKADDFFASGLNVSGKIVRQKFGYPGTIVDVNHMPGLNTLGISIARADFEPKGLIPLHTHPRATELITILEGTIQNPEFVMIPNSIFASDPPILDDALAKGGDIIGVSSGGGELIGVSSGGGEPIGVSSGGGEITGVSPRGGELTGVSPGGGELIGVSPGGGEITGIFPGGGEITGVSPGGGELTGVSPGGGELIEVSPGGGEITGVSSGGGELTKGSSGDGETSGELTTSNAEEVGDIREALVGVEEISG</sequence>
<feature type="compositionally biased region" description="Gly residues" evidence="1">
    <location>
        <begin position="156"/>
        <end position="222"/>
    </location>
</feature>
<dbReference type="Pfam" id="PF00190">
    <property type="entry name" value="Cupin_1"/>
    <property type="match status" value="1"/>
</dbReference>
<evidence type="ECO:0000256" key="1">
    <source>
        <dbReference type="SAM" id="MobiDB-lite"/>
    </source>
</evidence>
<gene>
    <name evidence="3" type="ORF">RND71_020490</name>
</gene>
<proteinExistence type="predicted"/>
<reference evidence="3" key="1">
    <citation type="submission" date="2023-12" db="EMBL/GenBank/DDBJ databases">
        <title>Genome assembly of Anisodus tanguticus.</title>
        <authorList>
            <person name="Wang Y.-J."/>
        </authorList>
    </citation>
    <scope>NUCLEOTIDE SEQUENCE</scope>
    <source>
        <strain evidence="3">KB-2021</strain>
        <tissue evidence="3">Leaf</tissue>
    </source>
</reference>
<dbReference type="GO" id="GO:0030145">
    <property type="term" value="F:manganese ion binding"/>
    <property type="evidence" value="ECO:0007669"/>
    <property type="project" value="InterPro"/>
</dbReference>
<dbReference type="InterPro" id="IPR014710">
    <property type="entry name" value="RmlC-like_jellyroll"/>
</dbReference>
<feature type="domain" description="Cupin type-1" evidence="2">
    <location>
        <begin position="24"/>
        <end position="82"/>
    </location>
</feature>
<organism evidence="3 4">
    <name type="scientific">Anisodus tanguticus</name>
    <dbReference type="NCBI Taxonomy" id="243964"/>
    <lineage>
        <taxon>Eukaryota</taxon>
        <taxon>Viridiplantae</taxon>
        <taxon>Streptophyta</taxon>
        <taxon>Embryophyta</taxon>
        <taxon>Tracheophyta</taxon>
        <taxon>Spermatophyta</taxon>
        <taxon>Magnoliopsida</taxon>
        <taxon>eudicotyledons</taxon>
        <taxon>Gunneridae</taxon>
        <taxon>Pentapetalae</taxon>
        <taxon>asterids</taxon>
        <taxon>lamiids</taxon>
        <taxon>Solanales</taxon>
        <taxon>Solanaceae</taxon>
        <taxon>Solanoideae</taxon>
        <taxon>Hyoscyameae</taxon>
        <taxon>Anisodus</taxon>
    </lineage>
</organism>
<dbReference type="EMBL" id="JAVYJV010000010">
    <property type="protein sequence ID" value="KAK4361538.1"/>
    <property type="molecule type" value="Genomic_DNA"/>
</dbReference>
<dbReference type="InterPro" id="IPR011051">
    <property type="entry name" value="RmlC_Cupin_sf"/>
</dbReference>
<comment type="caution">
    <text evidence="3">The sequence shown here is derived from an EMBL/GenBank/DDBJ whole genome shotgun (WGS) entry which is preliminary data.</text>
</comment>
<dbReference type="PANTHER" id="PTHR31238">
    <property type="entry name" value="GERMIN-LIKE PROTEIN SUBFAMILY 3 MEMBER 3"/>
    <property type="match status" value="1"/>
</dbReference>
<protein>
    <recommendedName>
        <fullName evidence="2">Cupin type-1 domain-containing protein</fullName>
    </recommendedName>
</protein>
<dbReference type="SUPFAM" id="SSF51182">
    <property type="entry name" value="RmlC-like cupins"/>
    <property type="match status" value="1"/>
</dbReference>
<dbReference type="PROSITE" id="PS00725">
    <property type="entry name" value="GERMIN"/>
    <property type="match status" value="1"/>
</dbReference>
<dbReference type="InterPro" id="IPR019780">
    <property type="entry name" value="Germin_Mn-BS"/>
</dbReference>
<evidence type="ECO:0000313" key="4">
    <source>
        <dbReference type="Proteomes" id="UP001291623"/>
    </source>
</evidence>
<evidence type="ECO:0000259" key="2">
    <source>
        <dbReference type="Pfam" id="PF00190"/>
    </source>
</evidence>
<dbReference type="Proteomes" id="UP001291623">
    <property type="component" value="Unassembled WGS sequence"/>
</dbReference>
<keyword evidence="4" id="KW-1185">Reference proteome</keyword>
<feature type="region of interest" description="Disordered" evidence="1">
    <location>
        <begin position="137"/>
        <end position="247"/>
    </location>
</feature>
<name>A0AAE1V9F5_9SOLA</name>
<dbReference type="Gene3D" id="2.60.120.10">
    <property type="entry name" value="Jelly Rolls"/>
    <property type="match status" value="1"/>
</dbReference>
<feature type="compositionally biased region" description="Polar residues" evidence="1">
    <location>
        <begin position="224"/>
        <end position="241"/>
    </location>
</feature>
<dbReference type="InterPro" id="IPR006045">
    <property type="entry name" value="Cupin_1"/>
</dbReference>